<reference evidence="2 3" key="1">
    <citation type="submission" date="2018-08" db="EMBL/GenBank/DDBJ databases">
        <title>Pseudooceanicola sediminis CY03 in the family Rhodobacteracea.</title>
        <authorList>
            <person name="Zhang Y.-J."/>
        </authorList>
    </citation>
    <scope>NUCLEOTIDE SEQUENCE [LARGE SCALE GENOMIC DNA]</scope>
    <source>
        <strain evidence="2 3">CY03</strain>
    </source>
</reference>
<gene>
    <name evidence="2" type="ORF">DL237_16090</name>
</gene>
<keyword evidence="1" id="KW-0812">Transmembrane</keyword>
<name>A0A399J187_9RHOB</name>
<dbReference type="EMBL" id="QWJJ01000015">
    <property type="protein sequence ID" value="RII37652.1"/>
    <property type="molecule type" value="Genomic_DNA"/>
</dbReference>
<feature type="transmembrane region" description="Helical" evidence="1">
    <location>
        <begin position="34"/>
        <end position="52"/>
    </location>
</feature>
<keyword evidence="1" id="KW-1133">Transmembrane helix</keyword>
<dbReference type="RefSeq" id="WP_119400114.1">
    <property type="nucleotide sequence ID" value="NZ_QWJJ01000015.1"/>
</dbReference>
<proteinExistence type="predicted"/>
<evidence type="ECO:0000313" key="2">
    <source>
        <dbReference type="EMBL" id="RII37652.1"/>
    </source>
</evidence>
<keyword evidence="3" id="KW-1185">Reference proteome</keyword>
<feature type="transmembrane region" description="Helical" evidence="1">
    <location>
        <begin position="7"/>
        <end position="28"/>
    </location>
</feature>
<sequence length="79" mass="8615">MDMMTSDILYGIGVLLVVLAIPALVTAYAEHRTAVWGMIMAVLGLAMIGWIYSTDRAVYAALQMPHVVFRVIGYALDAL</sequence>
<organism evidence="2 3">
    <name type="scientific">Pseudooceanicola sediminis</name>
    <dbReference type="NCBI Taxonomy" id="2211117"/>
    <lineage>
        <taxon>Bacteria</taxon>
        <taxon>Pseudomonadati</taxon>
        <taxon>Pseudomonadota</taxon>
        <taxon>Alphaproteobacteria</taxon>
        <taxon>Rhodobacterales</taxon>
        <taxon>Paracoccaceae</taxon>
        <taxon>Pseudooceanicola</taxon>
    </lineage>
</organism>
<comment type="caution">
    <text evidence="2">The sequence shown here is derived from an EMBL/GenBank/DDBJ whole genome shotgun (WGS) entry which is preliminary data.</text>
</comment>
<evidence type="ECO:0000256" key="1">
    <source>
        <dbReference type="SAM" id="Phobius"/>
    </source>
</evidence>
<protein>
    <submittedName>
        <fullName evidence="2">Uncharacterized protein</fullName>
    </submittedName>
</protein>
<dbReference type="Proteomes" id="UP000265848">
    <property type="component" value="Unassembled WGS sequence"/>
</dbReference>
<accession>A0A399J187</accession>
<dbReference type="AlphaFoldDB" id="A0A399J187"/>
<keyword evidence="1" id="KW-0472">Membrane</keyword>
<evidence type="ECO:0000313" key="3">
    <source>
        <dbReference type="Proteomes" id="UP000265848"/>
    </source>
</evidence>